<organism evidence="2">
    <name type="scientific">freshwater metagenome</name>
    <dbReference type="NCBI Taxonomy" id="449393"/>
    <lineage>
        <taxon>unclassified sequences</taxon>
        <taxon>metagenomes</taxon>
        <taxon>ecological metagenomes</taxon>
    </lineage>
</organism>
<evidence type="ECO:0000256" key="1">
    <source>
        <dbReference type="SAM" id="Phobius"/>
    </source>
</evidence>
<feature type="transmembrane region" description="Helical" evidence="1">
    <location>
        <begin position="157"/>
        <end position="177"/>
    </location>
</feature>
<keyword evidence="1" id="KW-0472">Membrane</keyword>
<proteinExistence type="predicted"/>
<protein>
    <submittedName>
        <fullName evidence="2">Unannotated protein</fullName>
    </submittedName>
</protein>
<name>A0A6J7DTY4_9ZZZZ</name>
<feature type="transmembrane region" description="Helical" evidence="1">
    <location>
        <begin position="236"/>
        <end position="254"/>
    </location>
</feature>
<keyword evidence="1" id="KW-1133">Transmembrane helix</keyword>
<dbReference type="AlphaFoldDB" id="A0A6J7DTY4"/>
<feature type="transmembrane region" description="Helical" evidence="1">
    <location>
        <begin position="183"/>
        <end position="200"/>
    </location>
</feature>
<gene>
    <name evidence="2" type="ORF">UFOPK3444_00842</name>
</gene>
<feature type="transmembrane region" description="Helical" evidence="1">
    <location>
        <begin position="212"/>
        <end position="230"/>
    </location>
</feature>
<feature type="transmembrane region" description="Helical" evidence="1">
    <location>
        <begin position="106"/>
        <end position="123"/>
    </location>
</feature>
<dbReference type="EMBL" id="CAFBLU010000011">
    <property type="protein sequence ID" value="CAB4873028.1"/>
    <property type="molecule type" value="Genomic_DNA"/>
</dbReference>
<reference evidence="2" key="1">
    <citation type="submission" date="2020-05" db="EMBL/GenBank/DDBJ databases">
        <authorList>
            <person name="Chiriac C."/>
            <person name="Salcher M."/>
            <person name="Ghai R."/>
            <person name="Kavagutti S V."/>
        </authorList>
    </citation>
    <scope>NUCLEOTIDE SEQUENCE</scope>
</reference>
<keyword evidence="1" id="KW-0812">Transmembrane</keyword>
<feature type="transmembrane region" description="Helical" evidence="1">
    <location>
        <begin position="285"/>
        <end position="303"/>
    </location>
</feature>
<feature type="transmembrane region" description="Helical" evidence="1">
    <location>
        <begin position="64"/>
        <end position="94"/>
    </location>
</feature>
<accession>A0A6J7DTY4</accession>
<evidence type="ECO:0000313" key="2">
    <source>
        <dbReference type="EMBL" id="CAB4873028.1"/>
    </source>
</evidence>
<sequence>MALRAPDRPTAWAVAIAAVGAAAWLIVQPHTADMAAQVFRAEFFSDHGFRNWNPQWYGGHHLLPYSVLAPAISGTVGVWLAGAIAAVLAALALARVAVAATDDRHKAIVMAILLSLGALAALWSGRTTYLMGVAAGATCLAALMTGRRWFVWGPMALLTAALSPVAAAFLALCAFARLDRRGITVALLAFTPVAVISKVWHDGGSQPFSLKVFVPLVMACVITLLLTASADRDWRTLRLAVAIYLAASTLAFLLPTAMGSNAARLGQLTAGAIAALLLLDQRNRLFMLLVTLAVIWQWTAPIADGIRAHQDPSSSSAYYSPLLTELGKENPGKNTVEVVWTRSHWEAAAVARHYPIARGWERQLDAQRNSAINGEQLSPAAYREWLVAKGVTWVALPNAPIDRAAVGEAKLVRSGLPFLGKVWQSQDWTLYRVLGNPLSHQPQLPR</sequence>